<reference evidence="2" key="1">
    <citation type="journal article" date="2014" name="Int. J. Syst. Evol. Microbiol.">
        <title>Complete genome of a new Firmicutes species belonging to the dominant human colonic microbiota ('Ruminococcus bicirculans') reveals two chromosomes and a selective capacity to utilize plant glucans.</title>
        <authorList>
            <consortium name="NISC Comparative Sequencing Program"/>
            <person name="Wegmann U."/>
            <person name="Louis P."/>
            <person name="Goesmann A."/>
            <person name="Henrissat B."/>
            <person name="Duncan S.H."/>
            <person name="Flint H.J."/>
        </authorList>
    </citation>
    <scope>NUCLEOTIDE SEQUENCE</scope>
    <source>
        <strain evidence="2">VKM B-1499</strain>
    </source>
</reference>
<evidence type="ECO:0008006" key="4">
    <source>
        <dbReference type="Google" id="ProtNLM"/>
    </source>
</evidence>
<protein>
    <recommendedName>
        <fullName evidence="4">Helix-turn-helix domain-containing protein</fullName>
    </recommendedName>
</protein>
<keyword evidence="1" id="KW-0472">Membrane</keyword>
<keyword evidence="1" id="KW-0812">Transmembrane</keyword>
<reference evidence="2" key="2">
    <citation type="submission" date="2023-01" db="EMBL/GenBank/DDBJ databases">
        <authorList>
            <person name="Sun Q."/>
            <person name="Evtushenko L."/>
        </authorList>
    </citation>
    <scope>NUCLEOTIDE SEQUENCE</scope>
    <source>
        <strain evidence="2">VKM B-1499</strain>
    </source>
</reference>
<feature type="transmembrane region" description="Helical" evidence="1">
    <location>
        <begin position="6"/>
        <end position="27"/>
    </location>
</feature>
<accession>A0ABQ5TA19</accession>
<evidence type="ECO:0000313" key="3">
    <source>
        <dbReference type="Proteomes" id="UP001143509"/>
    </source>
</evidence>
<dbReference type="EMBL" id="BSFD01000010">
    <property type="protein sequence ID" value="GLK49644.1"/>
    <property type="molecule type" value="Genomic_DNA"/>
</dbReference>
<dbReference type="RefSeq" id="WP_271165832.1">
    <property type="nucleotide sequence ID" value="NZ_BSFD01000010.1"/>
</dbReference>
<dbReference type="Proteomes" id="UP001143509">
    <property type="component" value="Unassembled WGS sequence"/>
</dbReference>
<gene>
    <name evidence="2" type="ORF">GCM10017620_26170</name>
</gene>
<proteinExistence type="predicted"/>
<keyword evidence="1" id="KW-1133">Transmembrane helix</keyword>
<name>A0ABQ5TA19_9CAUL</name>
<sequence length="76" mass="8358">MTPLEPALAAVALAAAFGLGALIGPSITRWITEVDRRQAIRLHAQGWTHGQIAEQQDRDPRQIAEWLAEADRSRTS</sequence>
<evidence type="ECO:0000256" key="1">
    <source>
        <dbReference type="SAM" id="Phobius"/>
    </source>
</evidence>
<keyword evidence="3" id="KW-1185">Reference proteome</keyword>
<dbReference type="Pfam" id="PF13384">
    <property type="entry name" value="HTH_23"/>
    <property type="match status" value="1"/>
</dbReference>
<organism evidence="2 3">
    <name type="scientific">Brevundimonas intermedia</name>
    <dbReference type="NCBI Taxonomy" id="74315"/>
    <lineage>
        <taxon>Bacteria</taxon>
        <taxon>Pseudomonadati</taxon>
        <taxon>Pseudomonadota</taxon>
        <taxon>Alphaproteobacteria</taxon>
        <taxon>Caulobacterales</taxon>
        <taxon>Caulobacteraceae</taxon>
        <taxon>Brevundimonas</taxon>
    </lineage>
</organism>
<evidence type="ECO:0000313" key="2">
    <source>
        <dbReference type="EMBL" id="GLK49644.1"/>
    </source>
</evidence>
<comment type="caution">
    <text evidence="2">The sequence shown here is derived from an EMBL/GenBank/DDBJ whole genome shotgun (WGS) entry which is preliminary data.</text>
</comment>